<accession>A0ABD5YZD5</accession>
<keyword evidence="2" id="KW-1185">Reference proteome</keyword>
<dbReference type="RefSeq" id="WP_390206717.1">
    <property type="nucleotide sequence ID" value="NZ_JBHSZC010000003.1"/>
</dbReference>
<sequence length="246" mass="26298">MGSTDGKEGKCADRVEARVPTRTFSIAASDSDEESFGVAVATGIVAVGATCPYVSDEAAVLTQSFTKTSHGSKVLSQVADGKHIETACESVLASDEYSSYRQLHGVDQDGGQFTFTGDDCVEWCGSTTGESHSVAGNMLSDGTVIDAVSDAFAETTGPLSERLLSGLEAGQEAGGDKRGKVSSALLVHAPESKLYHNLRIDAAEHPVRELRELYERARETERNLHEETARQLGSYPEEILEFGVKY</sequence>
<name>A0ABD5YZD5_9EURY</name>
<dbReference type="Proteomes" id="UP001596417">
    <property type="component" value="Unassembled WGS sequence"/>
</dbReference>
<dbReference type="PANTHER" id="PTHR39328">
    <property type="entry name" value="BLL2871 PROTEIN"/>
    <property type="match status" value="1"/>
</dbReference>
<organism evidence="1 2">
    <name type="scientific">Halocatena marina</name>
    <dbReference type="NCBI Taxonomy" id="2934937"/>
    <lineage>
        <taxon>Archaea</taxon>
        <taxon>Methanobacteriati</taxon>
        <taxon>Methanobacteriota</taxon>
        <taxon>Stenosarchaea group</taxon>
        <taxon>Halobacteria</taxon>
        <taxon>Halobacteriales</taxon>
        <taxon>Natronomonadaceae</taxon>
        <taxon>Halocatena</taxon>
    </lineage>
</organism>
<evidence type="ECO:0000313" key="1">
    <source>
        <dbReference type="EMBL" id="MFC7192375.1"/>
    </source>
</evidence>
<proteinExistence type="predicted"/>
<dbReference type="SUPFAM" id="SSF56235">
    <property type="entry name" value="N-terminal nucleophile aminohydrolases (Ntn hydrolases)"/>
    <property type="match status" value="1"/>
</dbReference>
<dbReference type="InterPro" id="IPR029055">
    <property type="entry name" value="Ntn_hydrolases_N"/>
</dbReference>
<dbReference type="PANTHER" id="PTHR39328:SF1">
    <property type="entry name" value="BLL2871 PROTEIN"/>
    <property type="match status" value="1"/>
</dbReference>
<dbReference type="InterPro" id="IPR010430">
    <property type="entry name" value="DUF1028"/>
</dbReference>
<dbReference type="Pfam" id="PF06267">
    <property type="entry name" value="DUF1028"/>
    <property type="match status" value="1"/>
</dbReference>
<gene>
    <name evidence="1" type="ORF">ACFQL7_22875</name>
</gene>
<dbReference type="AlphaFoldDB" id="A0ABD5YZD5"/>
<dbReference type="EMBL" id="JBHTAX010000004">
    <property type="protein sequence ID" value="MFC7192375.1"/>
    <property type="molecule type" value="Genomic_DNA"/>
</dbReference>
<dbReference type="Gene3D" id="3.60.20.10">
    <property type="entry name" value="Glutamine Phosphoribosylpyrophosphate, subunit 1, domain 1"/>
    <property type="match status" value="1"/>
</dbReference>
<reference evidence="1 2" key="1">
    <citation type="journal article" date="2019" name="Int. J. Syst. Evol. Microbiol.">
        <title>The Global Catalogue of Microorganisms (GCM) 10K type strain sequencing project: providing services to taxonomists for standard genome sequencing and annotation.</title>
        <authorList>
            <consortium name="The Broad Institute Genomics Platform"/>
            <consortium name="The Broad Institute Genome Sequencing Center for Infectious Disease"/>
            <person name="Wu L."/>
            <person name="Ma J."/>
        </authorList>
    </citation>
    <scope>NUCLEOTIDE SEQUENCE [LARGE SCALE GENOMIC DNA]</scope>
    <source>
        <strain evidence="1 2">RDMS1</strain>
    </source>
</reference>
<protein>
    <submittedName>
        <fullName evidence="1">DUF1028 domain-containing protein</fullName>
    </submittedName>
</protein>
<evidence type="ECO:0000313" key="2">
    <source>
        <dbReference type="Proteomes" id="UP001596417"/>
    </source>
</evidence>
<comment type="caution">
    <text evidence="1">The sequence shown here is derived from an EMBL/GenBank/DDBJ whole genome shotgun (WGS) entry which is preliminary data.</text>
</comment>